<sequence length="130" mass="15178">KYLRSTSIACTFKNYSKVSTKKSGFPANPRARTDFEISEEYCKFDYGEQFLRYDLGFEDQQLILVFASESALQDIASYRYWACDGTFKIAPEQWFQLFSIHVQVKGSSFLRVVALLPNTTKLKYELFFDQ</sequence>
<proteinExistence type="predicted"/>
<organism evidence="1">
    <name type="scientific">Octopus bimaculoides</name>
    <name type="common">California two-spotted octopus</name>
    <dbReference type="NCBI Taxonomy" id="37653"/>
    <lineage>
        <taxon>Eukaryota</taxon>
        <taxon>Metazoa</taxon>
        <taxon>Spiralia</taxon>
        <taxon>Lophotrochozoa</taxon>
        <taxon>Mollusca</taxon>
        <taxon>Cephalopoda</taxon>
        <taxon>Coleoidea</taxon>
        <taxon>Octopodiformes</taxon>
        <taxon>Octopoda</taxon>
        <taxon>Incirrata</taxon>
        <taxon>Octopodidae</taxon>
        <taxon>Octopus</taxon>
    </lineage>
</organism>
<protein>
    <submittedName>
        <fullName evidence="1">Uncharacterized protein</fullName>
    </submittedName>
</protein>
<gene>
    <name evidence="1" type="ORF">OCBIM_22003432mg</name>
</gene>
<feature type="non-terminal residue" evidence="1">
    <location>
        <position position="1"/>
    </location>
</feature>
<evidence type="ECO:0000313" key="1">
    <source>
        <dbReference type="EMBL" id="KOF93812.1"/>
    </source>
</evidence>
<name>A0A0L8HX77_OCTBM</name>
<dbReference type="AlphaFoldDB" id="A0A0L8HX77"/>
<dbReference type="EMBL" id="KQ417087">
    <property type="protein sequence ID" value="KOF93812.1"/>
    <property type="molecule type" value="Genomic_DNA"/>
</dbReference>
<reference evidence="1" key="1">
    <citation type="submission" date="2015-07" db="EMBL/GenBank/DDBJ databases">
        <title>MeaNS - Measles Nucleotide Surveillance Program.</title>
        <authorList>
            <person name="Tran T."/>
            <person name="Druce J."/>
        </authorList>
    </citation>
    <scope>NUCLEOTIDE SEQUENCE</scope>
    <source>
        <strain evidence="1">UCB-OBI-ISO-001</strain>
        <tissue evidence="1">Gonad</tissue>
    </source>
</reference>
<accession>A0A0L8HX77</accession>